<dbReference type="AlphaFoldDB" id="A0AAW1K8L1"/>
<feature type="domain" description="F-box" evidence="1">
    <location>
        <begin position="21"/>
        <end position="61"/>
    </location>
</feature>
<evidence type="ECO:0000259" key="1">
    <source>
        <dbReference type="SMART" id="SM00256"/>
    </source>
</evidence>
<dbReference type="Pfam" id="PF24758">
    <property type="entry name" value="LRR_At5g56370"/>
    <property type="match status" value="1"/>
</dbReference>
<dbReference type="SUPFAM" id="SSF81383">
    <property type="entry name" value="F-box domain"/>
    <property type="match status" value="1"/>
</dbReference>
<comment type="caution">
    <text evidence="2">The sequence shown here is derived from an EMBL/GenBank/DDBJ whole genome shotgun (WGS) entry which is preliminary data.</text>
</comment>
<proteinExistence type="predicted"/>
<organism evidence="2 3">
    <name type="scientific">Saponaria officinalis</name>
    <name type="common">Common soapwort</name>
    <name type="synonym">Lychnis saponaria</name>
    <dbReference type="NCBI Taxonomy" id="3572"/>
    <lineage>
        <taxon>Eukaryota</taxon>
        <taxon>Viridiplantae</taxon>
        <taxon>Streptophyta</taxon>
        <taxon>Embryophyta</taxon>
        <taxon>Tracheophyta</taxon>
        <taxon>Spermatophyta</taxon>
        <taxon>Magnoliopsida</taxon>
        <taxon>eudicotyledons</taxon>
        <taxon>Gunneridae</taxon>
        <taxon>Pentapetalae</taxon>
        <taxon>Caryophyllales</taxon>
        <taxon>Caryophyllaceae</taxon>
        <taxon>Caryophylleae</taxon>
        <taxon>Saponaria</taxon>
    </lineage>
</organism>
<protein>
    <recommendedName>
        <fullName evidence="1">F-box domain-containing protein</fullName>
    </recommendedName>
</protein>
<dbReference type="PANTHER" id="PTHR31900:SF31">
    <property type="entry name" value="F-BOX_LRR-REPEAT PROTEIN 13-LIKE"/>
    <property type="match status" value="1"/>
</dbReference>
<dbReference type="EMBL" id="JBDFQZ010000006">
    <property type="protein sequence ID" value="KAK9715981.1"/>
    <property type="molecule type" value="Genomic_DNA"/>
</dbReference>
<dbReference type="InterPro" id="IPR001810">
    <property type="entry name" value="F-box_dom"/>
</dbReference>
<dbReference type="Gene3D" id="1.20.1280.50">
    <property type="match status" value="1"/>
</dbReference>
<reference evidence="2" key="1">
    <citation type="submission" date="2024-03" db="EMBL/GenBank/DDBJ databases">
        <title>WGS assembly of Saponaria officinalis var. Norfolk2.</title>
        <authorList>
            <person name="Jenkins J."/>
            <person name="Shu S."/>
            <person name="Grimwood J."/>
            <person name="Barry K."/>
            <person name="Goodstein D."/>
            <person name="Schmutz J."/>
            <person name="Leebens-Mack J."/>
            <person name="Osbourn A."/>
        </authorList>
    </citation>
    <scope>NUCLEOTIDE SEQUENCE [LARGE SCALE GENOMIC DNA]</scope>
    <source>
        <strain evidence="2">JIC</strain>
    </source>
</reference>
<keyword evidence="3" id="KW-1185">Reference proteome</keyword>
<gene>
    <name evidence="2" type="ORF">RND81_06G203400</name>
</gene>
<dbReference type="InterPro" id="IPR036047">
    <property type="entry name" value="F-box-like_dom_sf"/>
</dbReference>
<dbReference type="InterPro" id="IPR050232">
    <property type="entry name" value="FBL13/AtMIF1-like"/>
</dbReference>
<dbReference type="SMART" id="SM00256">
    <property type="entry name" value="FBOX"/>
    <property type="match status" value="1"/>
</dbReference>
<sequence length="302" mass="34441">MDMINNSNGKYFQRFMSLSLLPDDIIFRILSRLPLRLAIVAGCLSSRWRDLWKYVTSVYITNRNSETISEFSAAFGNLVSQIKSPDIRNLTLEFRDLSWGPITELYSCSWLPEICNRNIRELKLIRTDSDDSTILVPSFIFQTSSLVSIELDPKFEWHLPDDGGPINLSNLKNLSLTVRVHQCRCLDKLIKACPSLEELSLNCEFYRNPVSFTVSNPKLLRLTMNLGLSINVGIVINAPKLEYLSILSPTSLSLIKYANFFLISYSSYNFSLLFSDRCNVFIAYLNVETRGLYGKSSSLLHS</sequence>
<dbReference type="PANTHER" id="PTHR31900">
    <property type="entry name" value="F-BOX/RNI SUPERFAMILY PROTEIN-RELATED"/>
    <property type="match status" value="1"/>
</dbReference>
<dbReference type="Proteomes" id="UP001443914">
    <property type="component" value="Unassembled WGS sequence"/>
</dbReference>
<dbReference type="Pfam" id="PF00646">
    <property type="entry name" value="F-box"/>
    <property type="match status" value="1"/>
</dbReference>
<evidence type="ECO:0000313" key="3">
    <source>
        <dbReference type="Proteomes" id="UP001443914"/>
    </source>
</evidence>
<dbReference type="InterPro" id="IPR055411">
    <property type="entry name" value="LRR_FXL15/At3g58940/PEG3-like"/>
</dbReference>
<accession>A0AAW1K8L1</accession>
<evidence type="ECO:0000313" key="2">
    <source>
        <dbReference type="EMBL" id="KAK9715981.1"/>
    </source>
</evidence>
<name>A0AAW1K8L1_SAPOF</name>